<dbReference type="AlphaFoldDB" id="A0A7K1L224"/>
<evidence type="ECO:0000313" key="3">
    <source>
        <dbReference type="Proteomes" id="UP000432015"/>
    </source>
</evidence>
<name>A0A7K1L224_9ACTN</name>
<feature type="region of interest" description="Disordered" evidence="1">
    <location>
        <begin position="56"/>
        <end position="87"/>
    </location>
</feature>
<dbReference type="RefSeq" id="WP_156217428.1">
    <property type="nucleotide sequence ID" value="NZ_JAICDF010000001.1"/>
</dbReference>
<protein>
    <submittedName>
        <fullName evidence="2">Uncharacterized protein</fullName>
    </submittedName>
</protein>
<dbReference type="Proteomes" id="UP000432015">
    <property type="component" value="Unassembled WGS sequence"/>
</dbReference>
<sequence length="87" mass="9554">MDSRIGAVARGPAGWLLTFLGARERGLRTHRGLAAGPAEWLLAFLEVERAELDVRRPPAKGRQRPAMLAPRGRAEESPFARRPARSA</sequence>
<proteinExistence type="predicted"/>
<comment type="caution">
    <text evidence="2">The sequence shown here is derived from an EMBL/GenBank/DDBJ whole genome shotgun (WGS) entry which is preliminary data.</text>
</comment>
<reference evidence="2 3" key="1">
    <citation type="submission" date="2019-11" db="EMBL/GenBank/DDBJ databases">
        <authorList>
            <person name="Cao P."/>
        </authorList>
    </citation>
    <scope>NUCLEOTIDE SEQUENCE [LARGE SCALE GENOMIC DNA]</scope>
    <source>
        <strain evidence="2 3">NEAU-AAG5</strain>
    </source>
</reference>
<keyword evidence="3" id="KW-1185">Reference proteome</keyword>
<evidence type="ECO:0000313" key="2">
    <source>
        <dbReference type="EMBL" id="MUN38315.1"/>
    </source>
</evidence>
<dbReference type="EMBL" id="WOFH01000005">
    <property type="protein sequence ID" value="MUN38315.1"/>
    <property type="molecule type" value="Genomic_DNA"/>
</dbReference>
<organism evidence="2 3">
    <name type="scientific">Actinomadura litoris</name>
    <dbReference type="NCBI Taxonomy" id="2678616"/>
    <lineage>
        <taxon>Bacteria</taxon>
        <taxon>Bacillati</taxon>
        <taxon>Actinomycetota</taxon>
        <taxon>Actinomycetes</taxon>
        <taxon>Streptosporangiales</taxon>
        <taxon>Thermomonosporaceae</taxon>
        <taxon>Actinomadura</taxon>
    </lineage>
</organism>
<gene>
    <name evidence="2" type="ORF">GNZ18_17120</name>
</gene>
<accession>A0A7K1L224</accession>
<evidence type="ECO:0000256" key="1">
    <source>
        <dbReference type="SAM" id="MobiDB-lite"/>
    </source>
</evidence>